<reference evidence="6 7" key="1">
    <citation type="submission" date="2023-04" db="EMBL/GenBank/DDBJ databases">
        <title>Draft genome sequence of acteroides sedimenti strain YN3PY1.</title>
        <authorList>
            <person name="Yoshida N."/>
        </authorList>
    </citation>
    <scope>NUCLEOTIDE SEQUENCE [LARGE SCALE GENOMIC DNA]</scope>
    <source>
        <strain evidence="6 7">YN3PY1</strain>
    </source>
</reference>
<evidence type="ECO:0000256" key="2">
    <source>
        <dbReference type="ARBA" id="ARBA00022748"/>
    </source>
</evidence>
<proteinExistence type="predicted"/>
<evidence type="ECO:0000256" key="1">
    <source>
        <dbReference type="ARBA" id="ARBA00004196"/>
    </source>
</evidence>
<keyword evidence="2" id="KW-0201">Cytochrome c-type biogenesis</keyword>
<evidence type="ECO:0000256" key="4">
    <source>
        <dbReference type="ARBA" id="ARBA00023284"/>
    </source>
</evidence>
<dbReference type="PANTHER" id="PTHR42852:SF6">
    <property type="entry name" value="THIOL:DISULFIDE INTERCHANGE PROTEIN DSBE"/>
    <property type="match status" value="1"/>
</dbReference>
<dbReference type="PROSITE" id="PS51352">
    <property type="entry name" value="THIOREDOXIN_2"/>
    <property type="match status" value="1"/>
</dbReference>
<dbReference type="EMBL" id="AP028055">
    <property type="protein sequence ID" value="BEG99854.1"/>
    <property type="molecule type" value="Genomic_DNA"/>
</dbReference>
<dbReference type="SUPFAM" id="SSF52833">
    <property type="entry name" value="Thioredoxin-like"/>
    <property type="match status" value="1"/>
</dbReference>
<dbReference type="RefSeq" id="WP_353330714.1">
    <property type="nucleotide sequence ID" value="NZ_AP028055.1"/>
</dbReference>
<keyword evidence="3" id="KW-1015">Disulfide bond</keyword>
<dbReference type="InterPro" id="IPR025380">
    <property type="entry name" value="DUF4369"/>
</dbReference>
<dbReference type="InterPro" id="IPR000866">
    <property type="entry name" value="AhpC/TSA"/>
</dbReference>
<comment type="subcellular location">
    <subcellularLocation>
        <location evidence="1">Cell envelope</location>
    </subcellularLocation>
</comment>
<dbReference type="Gene3D" id="3.40.30.10">
    <property type="entry name" value="Glutaredoxin"/>
    <property type="match status" value="1"/>
</dbReference>
<dbReference type="InterPro" id="IPR013766">
    <property type="entry name" value="Thioredoxin_domain"/>
</dbReference>
<evidence type="ECO:0000313" key="7">
    <source>
        <dbReference type="Proteomes" id="UP001496674"/>
    </source>
</evidence>
<dbReference type="InterPro" id="IPR036249">
    <property type="entry name" value="Thioredoxin-like_sf"/>
</dbReference>
<organism evidence="6 7">
    <name type="scientific">Bacteroides sedimenti</name>
    <dbReference type="NCBI Taxonomy" id="2136147"/>
    <lineage>
        <taxon>Bacteria</taxon>
        <taxon>Pseudomonadati</taxon>
        <taxon>Bacteroidota</taxon>
        <taxon>Bacteroidia</taxon>
        <taxon>Bacteroidales</taxon>
        <taxon>Bacteroidaceae</taxon>
        <taxon>Bacteroides</taxon>
    </lineage>
</organism>
<keyword evidence="7" id="KW-1185">Reference proteome</keyword>
<protein>
    <recommendedName>
        <fullName evidence="5">Thioredoxin domain-containing protein</fullName>
    </recommendedName>
</protein>
<accession>A0ABN6Z5L1</accession>
<evidence type="ECO:0000256" key="3">
    <source>
        <dbReference type="ARBA" id="ARBA00023157"/>
    </source>
</evidence>
<dbReference type="InterPro" id="IPR050553">
    <property type="entry name" value="Thioredoxin_ResA/DsbE_sf"/>
</dbReference>
<evidence type="ECO:0000259" key="5">
    <source>
        <dbReference type="PROSITE" id="PS51352"/>
    </source>
</evidence>
<evidence type="ECO:0000313" key="6">
    <source>
        <dbReference type="EMBL" id="BEG99854.1"/>
    </source>
</evidence>
<keyword evidence="4" id="KW-0676">Redox-active center</keyword>
<dbReference type="Pfam" id="PF00578">
    <property type="entry name" value="AhpC-TSA"/>
    <property type="match status" value="1"/>
</dbReference>
<dbReference type="CDD" id="cd02966">
    <property type="entry name" value="TlpA_like_family"/>
    <property type="match status" value="1"/>
</dbReference>
<dbReference type="Proteomes" id="UP001496674">
    <property type="component" value="Chromosome"/>
</dbReference>
<dbReference type="PROSITE" id="PS51257">
    <property type="entry name" value="PROKAR_LIPOPROTEIN"/>
    <property type="match status" value="1"/>
</dbReference>
<feature type="domain" description="Thioredoxin" evidence="5">
    <location>
        <begin position="230"/>
        <end position="372"/>
    </location>
</feature>
<sequence length="374" mass="42109">MKKITSAVLMILVLISCSGNKKRIVIEGEIDGMKNDTILAFGAENKGDALDTIYAKDGKFTYSAPLDTFTTIRLLFKNMQECVVFANKGEKIKISGDISNTDILQVNGNDLNEEMNSFKKSIADISKSTSQLKKELYTSYISGNQNKYNELTESSVLIKANNEIKDKAEAFIREHNSSLVSSYLLDRYFVQQPNPDTKKIKELVAVLSGSAKETPFIQQLIKMMNAEKIVNIGNQAPYFYLPGNNNNYVNLANYRNRYLLINFWASWSNPSRKANATINSIYKRFGKNHFSILNISIDADKKSWTDAIKRDSLAGEHASDLNGWNSPVVQNYGVEAVPSNVLIDPQGRIMARNLEEKELITKLQELFIENKTPN</sequence>
<dbReference type="Pfam" id="PF14289">
    <property type="entry name" value="DUF4369"/>
    <property type="match status" value="1"/>
</dbReference>
<name>A0ABN6Z5L1_9BACE</name>
<gene>
    <name evidence="6" type="ORF">BSYN_21190</name>
</gene>
<dbReference type="PANTHER" id="PTHR42852">
    <property type="entry name" value="THIOL:DISULFIDE INTERCHANGE PROTEIN DSBE"/>
    <property type="match status" value="1"/>
</dbReference>